<sequence>MFAETIIGYIDFVKNKIPLRNFEREANVSSNLALLLHSIDYAQDRASKKRELCDLITRYSLWNEGEKIIGVIEEAMVNGQDTAGKEIQLSRPQPLTRDTFEHVIDSVATKATLSEIDVPRIRQELPPGPYAFDLLIYEPEQNRLRAIHMLYGVAAQEGALGKWYGEATFGACLWDRLGRQYFGIEDALCEFALIDPLLNDSLVEDGIWALADLDRLIGKPGLADKALNVQEALREEVTLWLGDVFAKSQADQERLIDEAFVEIALQAIDSLHKPNYRILTPRSESP</sequence>
<reference evidence="1" key="1">
    <citation type="journal article" date="2014" name="Int. J. Syst. Evol. Microbiol.">
        <title>Complete genome sequence of Corynebacterium casei LMG S-19264T (=DSM 44701T), isolated from a smear-ripened cheese.</title>
        <authorList>
            <consortium name="US DOE Joint Genome Institute (JGI-PGF)"/>
            <person name="Walter F."/>
            <person name="Albersmeier A."/>
            <person name="Kalinowski J."/>
            <person name="Ruckert C."/>
        </authorList>
    </citation>
    <scope>NUCLEOTIDE SEQUENCE</scope>
    <source>
        <strain evidence="1">CGMCC 1.15320</strain>
    </source>
</reference>
<organism evidence="1 2">
    <name type="scientific">Nitratireductor aestuarii</name>
    <dbReference type="NCBI Taxonomy" id="1735103"/>
    <lineage>
        <taxon>Bacteria</taxon>
        <taxon>Pseudomonadati</taxon>
        <taxon>Pseudomonadota</taxon>
        <taxon>Alphaproteobacteria</taxon>
        <taxon>Hyphomicrobiales</taxon>
        <taxon>Phyllobacteriaceae</taxon>
        <taxon>Nitratireductor</taxon>
    </lineage>
</organism>
<dbReference type="EMBL" id="BMIF01000024">
    <property type="protein sequence ID" value="GGA82120.1"/>
    <property type="molecule type" value="Genomic_DNA"/>
</dbReference>
<dbReference type="RefSeq" id="WP_188722923.1">
    <property type="nucleotide sequence ID" value="NZ_BMIF01000024.1"/>
</dbReference>
<proteinExistence type="predicted"/>
<dbReference type="AlphaFoldDB" id="A0A916S363"/>
<comment type="caution">
    <text evidence="1">The sequence shown here is derived from an EMBL/GenBank/DDBJ whole genome shotgun (WGS) entry which is preliminary data.</text>
</comment>
<name>A0A916S363_9HYPH</name>
<gene>
    <name evidence="1" type="ORF">GCM10011385_40430</name>
</gene>
<keyword evidence="2" id="KW-1185">Reference proteome</keyword>
<accession>A0A916S363</accession>
<protein>
    <submittedName>
        <fullName evidence="1">Uncharacterized protein</fullName>
    </submittedName>
</protein>
<evidence type="ECO:0000313" key="1">
    <source>
        <dbReference type="EMBL" id="GGA82120.1"/>
    </source>
</evidence>
<evidence type="ECO:0000313" key="2">
    <source>
        <dbReference type="Proteomes" id="UP000636264"/>
    </source>
</evidence>
<dbReference type="Proteomes" id="UP000636264">
    <property type="component" value="Unassembled WGS sequence"/>
</dbReference>
<reference evidence="1" key="2">
    <citation type="submission" date="2020-09" db="EMBL/GenBank/DDBJ databases">
        <authorList>
            <person name="Sun Q."/>
            <person name="Zhou Y."/>
        </authorList>
    </citation>
    <scope>NUCLEOTIDE SEQUENCE</scope>
    <source>
        <strain evidence="1">CGMCC 1.15320</strain>
    </source>
</reference>